<dbReference type="InterPro" id="IPR018541">
    <property type="entry name" value="Ftsk_gamma"/>
</dbReference>
<feature type="domain" description="FtsK gamma" evidence="2">
    <location>
        <begin position="137"/>
        <end position="211"/>
    </location>
</feature>
<evidence type="ECO:0000313" key="4">
    <source>
        <dbReference type="Proteomes" id="UP000463857"/>
    </source>
</evidence>
<evidence type="ECO:0000259" key="2">
    <source>
        <dbReference type="SMART" id="SM00843"/>
    </source>
</evidence>
<dbReference type="SUPFAM" id="SSF46785">
    <property type="entry name" value="Winged helix' DNA-binding domain"/>
    <property type="match status" value="1"/>
</dbReference>
<sequence length="228" mass="23978">MRLSSKLPVDAHNGLTTIAPDLVTRPSAPRFAIVVLDCNKLTTDIDTGTVEPTVRVLRAEIVDAADLPTAHAVMRRAADLRAPQLPLPGIDRNRRDAVDALYEAARDESGTVEVTLDKHGNITGLSIGGEEVPVVDESDRDPLLSEAMDHVVRSQDCDPGALADALGLPDEGGESDSGIARAERILEQLEARGIVSAAGDDGARVVLIQPDGTRVDDDPASAGEDGAQ</sequence>
<feature type="region of interest" description="Disordered" evidence="1">
    <location>
        <begin position="209"/>
        <end position="228"/>
    </location>
</feature>
<dbReference type="OrthoDB" id="5120385at2"/>
<dbReference type="EMBL" id="CP047156">
    <property type="protein sequence ID" value="QHB99460.1"/>
    <property type="molecule type" value="Genomic_DNA"/>
</dbReference>
<protein>
    <recommendedName>
        <fullName evidence="2">FtsK gamma domain-containing protein</fullName>
    </recommendedName>
</protein>
<dbReference type="RefSeq" id="WP_159543026.1">
    <property type="nucleotide sequence ID" value="NZ_CP047156.1"/>
</dbReference>
<gene>
    <name evidence="3" type="ORF">EK0264_03630</name>
</gene>
<evidence type="ECO:0000256" key="1">
    <source>
        <dbReference type="SAM" id="MobiDB-lite"/>
    </source>
</evidence>
<dbReference type="Gene3D" id="1.10.10.10">
    <property type="entry name" value="Winged helix-like DNA-binding domain superfamily/Winged helix DNA-binding domain"/>
    <property type="match status" value="1"/>
</dbReference>
<keyword evidence="4" id="KW-1185">Reference proteome</keyword>
<evidence type="ECO:0000313" key="3">
    <source>
        <dbReference type="EMBL" id="QHB99460.1"/>
    </source>
</evidence>
<accession>A0A7L4YJK1</accession>
<name>A0A7L4YJK1_9ACTN</name>
<dbReference type="InParanoid" id="A0A7L4YJK1"/>
<dbReference type="AlphaFoldDB" id="A0A7L4YJK1"/>
<reference evidence="3 4" key="1">
    <citation type="journal article" date="2018" name="Int. J. Syst. Evol. Microbiol.">
        <title>Epidermidibacterium keratini gen. nov., sp. nov., a member of the family Sporichthyaceae, isolated from keratin epidermis.</title>
        <authorList>
            <person name="Lee D.G."/>
            <person name="Trujillo M.E."/>
            <person name="Kang S."/>
            <person name="Nam J.J."/>
            <person name="Kim Y.J."/>
        </authorList>
    </citation>
    <scope>NUCLEOTIDE SEQUENCE [LARGE SCALE GENOMIC DNA]</scope>
    <source>
        <strain evidence="3 4">EPI-7</strain>
    </source>
</reference>
<dbReference type="InterPro" id="IPR036390">
    <property type="entry name" value="WH_DNA-bd_sf"/>
</dbReference>
<dbReference type="Proteomes" id="UP000463857">
    <property type="component" value="Chromosome"/>
</dbReference>
<proteinExistence type="predicted"/>
<dbReference type="KEGG" id="eke:EK0264_03630"/>
<dbReference type="SMART" id="SM00843">
    <property type="entry name" value="Ftsk_gamma"/>
    <property type="match status" value="1"/>
</dbReference>
<dbReference type="InterPro" id="IPR036388">
    <property type="entry name" value="WH-like_DNA-bd_sf"/>
</dbReference>
<organism evidence="3 4">
    <name type="scientific">Epidermidibacterium keratini</name>
    <dbReference type="NCBI Taxonomy" id="1891644"/>
    <lineage>
        <taxon>Bacteria</taxon>
        <taxon>Bacillati</taxon>
        <taxon>Actinomycetota</taxon>
        <taxon>Actinomycetes</taxon>
        <taxon>Sporichthyales</taxon>
        <taxon>Sporichthyaceae</taxon>
        <taxon>Epidermidibacterium</taxon>
    </lineage>
</organism>